<evidence type="ECO:0000256" key="1">
    <source>
        <dbReference type="SAM" id="MobiDB-lite"/>
    </source>
</evidence>
<evidence type="ECO:0000313" key="3">
    <source>
        <dbReference type="Proteomes" id="UP001501095"/>
    </source>
</evidence>
<keyword evidence="3" id="KW-1185">Reference proteome</keyword>
<gene>
    <name evidence="2" type="ORF">GCM10010423_32950</name>
</gene>
<evidence type="ECO:0000313" key="2">
    <source>
        <dbReference type="EMBL" id="GAA2534160.1"/>
    </source>
</evidence>
<dbReference type="Proteomes" id="UP001501095">
    <property type="component" value="Unassembled WGS sequence"/>
</dbReference>
<proteinExistence type="predicted"/>
<accession>A0ABN3NV26</accession>
<sequence>MRGGDVDGRRARREHVPGAGVVGEVSRGRTPEKVLVNGHAPSLRHTDDSGPAPGTYAPAGAGAPAAGWPWPRG</sequence>
<feature type="region of interest" description="Disordered" evidence="1">
    <location>
        <begin position="1"/>
        <end position="73"/>
    </location>
</feature>
<dbReference type="EMBL" id="BAAATM010000010">
    <property type="protein sequence ID" value="GAA2534160.1"/>
    <property type="molecule type" value="Genomic_DNA"/>
</dbReference>
<comment type="caution">
    <text evidence="2">The sequence shown here is derived from an EMBL/GenBank/DDBJ whole genome shotgun (WGS) entry which is preliminary data.</text>
</comment>
<feature type="compositionally biased region" description="Low complexity" evidence="1">
    <location>
        <begin position="50"/>
        <end position="73"/>
    </location>
</feature>
<name>A0ABN3NV26_9ACTN</name>
<reference evidence="2 3" key="1">
    <citation type="journal article" date="2019" name="Int. J. Syst. Evol. Microbiol.">
        <title>The Global Catalogue of Microorganisms (GCM) 10K type strain sequencing project: providing services to taxonomists for standard genome sequencing and annotation.</title>
        <authorList>
            <consortium name="The Broad Institute Genomics Platform"/>
            <consortium name="The Broad Institute Genome Sequencing Center for Infectious Disease"/>
            <person name="Wu L."/>
            <person name="Ma J."/>
        </authorList>
    </citation>
    <scope>NUCLEOTIDE SEQUENCE [LARGE SCALE GENOMIC DNA]</scope>
    <source>
        <strain evidence="2 3">JCM 6924</strain>
    </source>
</reference>
<organism evidence="2 3">
    <name type="scientific">Streptomyces levis</name>
    <dbReference type="NCBI Taxonomy" id="285566"/>
    <lineage>
        <taxon>Bacteria</taxon>
        <taxon>Bacillati</taxon>
        <taxon>Actinomycetota</taxon>
        <taxon>Actinomycetes</taxon>
        <taxon>Kitasatosporales</taxon>
        <taxon>Streptomycetaceae</taxon>
        <taxon>Streptomyces</taxon>
    </lineage>
</organism>
<protein>
    <submittedName>
        <fullName evidence="2">Uncharacterized protein</fullName>
    </submittedName>
</protein>